<name>A0A9D3Z0M0_DREPO</name>
<proteinExistence type="predicted"/>
<sequence length="82" mass="9231">MMHWPCPSQVFIHYEKAIFYVNPHKGRSALKHLAPRAGCRCKADGQDMGPGGRWSVVHDQDGTTSEDGIRCETYSTKLKRLA</sequence>
<reference evidence="1" key="2">
    <citation type="submission" date="2020-11" db="EMBL/GenBank/DDBJ databases">
        <authorList>
            <person name="McCartney M.A."/>
            <person name="Auch B."/>
            <person name="Kono T."/>
            <person name="Mallez S."/>
            <person name="Becker A."/>
            <person name="Gohl D.M."/>
            <person name="Silverstein K.A.T."/>
            <person name="Koren S."/>
            <person name="Bechman K.B."/>
            <person name="Herman A."/>
            <person name="Abrahante J.E."/>
            <person name="Garbe J."/>
        </authorList>
    </citation>
    <scope>NUCLEOTIDE SEQUENCE</scope>
    <source>
        <strain evidence="1">Duluth1</strain>
        <tissue evidence="1">Whole animal</tissue>
    </source>
</reference>
<evidence type="ECO:0000313" key="2">
    <source>
        <dbReference type="Proteomes" id="UP000828390"/>
    </source>
</evidence>
<dbReference type="Proteomes" id="UP000828390">
    <property type="component" value="Unassembled WGS sequence"/>
</dbReference>
<dbReference type="AlphaFoldDB" id="A0A9D3Z0M0"/>
<evidence type="ECO:0000313" key="1">
    <source>
        <dbReference type="EMBL" id="KAH3707939.1"/>
    </source>
</evidence>
<comment type="caution">
    <text evidence="1">The sequence shown here is derived from an EMBL/GenBank/DDBJ whole genome shotgun (WGS) entry which is preliminary data.</text>
</comment>
<gene>
    <name evidence="1" type="ORF">DPMN_067359</name>
</gene>
<accession>A0A9D3Z0M0</accession>
<reference evidence="1" key="1">
    <citation type="journal article" date="2019" name="bioRxiv">
        <title>The Genome of the Zebra Mussel, Dreissena polymorpha: A Resource for Invasive Species Research.</title>
        <authorList>
            <person name="McCartney M.A."/>
            <person name="Auch B."/>
            <person name="Kono T."/>
            <person name="Mallez S."/>
            <person name="Zhang Y."/>
            <person name="Obille A."/>
            <person name="Becker A."/>
            <person name="Abrahante J.E."/>
            <person name="Garbe J."/>
            <person name="Badalamenti J.P."/>
            <person name="Herman A."/>
            <person name="Mangelson H."/>
            <person name="Liachko I."/>
            <person name="Sullivan S."/>
            <person name="Sone E.D."/>
            <person name="Koren S."/>
            <person name="Silverstein K.A.T."/>
            <person name="Beckman K.B."/>
            <person name="Gohl D.M."/>
        </authorList>
    </citation>
    <scope>NUCLEOTIDE SEQUENCE</scope>
    <source>
        <strain evidence="1">Duluth1</strain>
        <tissue evidence="1">Whole animal</tissue>
    </source>
</reference>
<dbReference type="EMBL" id="JAIWYP010000014">
    <property type="protein sequence ID" value="KAH3707939.1"/>
    <property type="molecule type" value="Genomic_DNA"/>
</dbReference>
<keyword evidence="2" id="KW-1185">Reference proteome</keyword>
<protein>
    <submittedName>
        <fullName evidence="1">Uncharacterized protein</fullName>
    </submittedName>
</protein>
<organism evidence="1 2">
    <name type="scientific">Dreissena polymorpha</name>
    <name type="common">Zebra mussel</name>
    <name type="synonym">Mytilus polymorpha</name>
    <dbReference type="NCBI Taxonomy" id="45954"/>
    <lineage>
        <taxon>Eukaryota</taxon>
        <taxon>Metazoa</taxon>
        <taxon>Spiralia</taxon>
        <taxon>Lophotrochozoa</taxon>
        <taxon>Mollusca</taxon>
        <taxon>Bivalvia</taxon>
        <taxon>Autobranchia</taxon>
        <taxon>Heteroconchia</taxon>
        <taxon>Euheterodonta</taxon>
        <taxon>Imparidentia</taxon>
        <taxon>Neoheterodontei</taxon>
        <taxon>Myida</taxon>
        <taxon>Dreissenoidea</taxon>
        <taxon>Dreissenidae</taxon>
        <taxon>Dreissena</taxon>
    </lineage>
</organism>